<keyword evidence="1" id="KW-1133">Transmembrane helix</keyword>
<dbReference type="EMBL" id="JAAKYA010000082">
    <property type="protein sequence ID" value="NGO40235.1"/>
    <property type="molecule type" value="Genomic_DNA"/>
</dbReference>
<feature type="transmembrane region" description="Helical" evidence="1">
    <location>
        <begin position="59"/>
        <end position="79"/>
    </location>
</feature>
<keyword evidence="1" id="KW-0472">Membrane</keyword>
<evidence type="ECO:0000313" key="3">
    <source>
        <dbReference type="Proteomes" id="UP000477311"/>
    </source>
</evidence>
<comment type="caution">
    <text evidence="2">The sequence shown here is derived from an EMBL/GenBank/DDBJ whole genome shotgun (WGS) entry which is preliminary data.</text>
</comment>
<accession>A0A6M1RUC8</accession>
<evidence type="ECO:0000313" key="2">
    <source>
        <dbReference type="EMBL" id="NGO40235.1"/>
    </source>
</evidence>
<proteinExistence type="predicted"/>
<reference evidence="2 3" key="1">
    <citation type="submission" date="2020-02" db="EMBL/GenBank/DDBJ databases">
        <title>Draft genome sequence of Limisphaera ngatamarikiensis NGM72.4T, a thermophilic Verrucomicrobia grouped in subdivision 3.</title>
        <authorList>
            <person name="Carere C.R."/>
            <person name="Steen J."/>
            <person name="Hugenholtz P."/>
            <person name="Stott M.B."/>
        </authorList>
    </citation>
    <scope>NUCLEOTIDE SEQUENCE [LARGE SCALE GENOMIC DNA]</scope>
    <source>
        <strain evidence="2 3">NGM72.4</strain>
    </source>
</reference>
<dbReference type="RefSeq" id="WP_165108613.1">
    <property type="nucleotide sequence ID" value="NZ_JAAKYA010000082.1"/>
</dbReference>
<dbReference type="AlphaFoldDB" id="A0A6M1RUC8"/>
<gene>
    <name evidence="2" type="ORF">G4L39_12645</name>
</gene>
<keyword evidence="1" id="KW-0812">Transmembrane</keyword>
<organism evidence="2 3">
    <name type="scientific">Limisphaera ngatamarikiensis</name>
    <dbReference type="NCBI Taxonomy" id="1324935"/>
    <lineage>
        <taxon>Bacteria</taxon>
        <taxon>Pseudomonadati</taxon>
        <taxon>Verrucomicrobiota</taxon>
        <taxon>Verrucomicrobiia</taxon>
        <taxon>Limisphaerales</taxon>
        <taxon>Limisphaeraceae</taxon>
        <taxon>Limisphaera</taxon>
    </lineage>
</organism>
<protein>
    <submittedName>
        <fullName evidence="2">Uncharacterized protein</fullName>
    </submittedName>
</protein>
<evidence type="ECO:0000256" key="1">
    <source>
        <dbReference type="SAM" id="Phobius"/>
    </source>
</evidence>
<dbReference type="Proteomes" id="UP000477311">
    <property type="component" value="Unassembled WGS sequence"/>
</dbReference>
<keyword evidence="3" id="KW-1185">Reference proteome</keyword>
<sequence length="86" mass="9869">MIAMPGSVMARSNSKHRPSLRRLLLGRRLSPEEKERRRFYLLPGMGGRAYFRKQRRIRLAALAVGLVVSALVALLLWILNSQPFPR</sequence>
<name>A0A6M1RUC8_9BACT</name>